<evidence type="ECO:0000256" key="3">
    <source>
        <dbReference type="SAM" id="SignalP"/>
    </source>
</evidence>
<keyword evidence="3" id="KW-0732">Signal</keyword>
<feature type="transmembrane region" description="Helical" evidence="2">
    <location>
        <begin position="115"/>
        <end position="137"/>
    </location>
</feature>
<keyword evidence="2" id="KW-0812">Transmembrane</keyword>
<feature type="region of interest" description="Disordered" evidence="1">
    <location>
        <begin position="200"/>
        <end position="254"/>
    </location>
</feature>
<evidence type="ECO:0000256" key="2">
    <source>
        <dbReference type="SAM" id="Phobius"/>
    </source>
</evidence>
<name>A0A9P6CT91_9AGAR</name>
<evidence type="ECO:0008006" key="6">
    <source>
        <dbReference type="Google" id="ProtNLM"/>
    </source>
</evidence>
<dbReference type="EMBL" id="MU155241">
    <property type="protein sequence ID" value="KAF9478177.1"/>
    <property type="molecule type" value="Genomic_DNA"/>
</dbReference>
<dbReference type="AlphaFoldDB" id="A0A9P6CT91"/>
<proteinExistence type="predicted"/>
<evidence type="ECO:0000313" key="5">
    <source>
        <dbReference type="Proteomes" id="UP000807469"/>
    </source>
</evidence>
<keyword evidence="2" id="KW-1133">Transmembrane helix</keyword>
<evidence type="ECO:0000256" key="1">
    <source>
        <dbReference type="SAM" id="MobiDB-lite"/>
    </source>
</evidence>
<dbReference type="OrthoDB" id="3066970at2759"/>
<protein>
    <recommendedName>
        <fullName evidence="6">Transmembrane protein</fullName>
    </recommendedName>
</protein>
<organism evidence="4 5">
    <name type="scientific">Pholiota conissans</name>
    <dbReference type="NCBI Taxonomy" id="109636"/>
    <lineage>
        <taxon>Eukaryota</taxon>
        <taxon>Fungi</taxon>
        <taxon>Dikarya</taxon>
        <taxon>Basidiomycota</taxon>
        <taxon>Agaricomycotina</taxon>
        <taxon>Agaricomycetes</taxon>
        <taxon>Agaricomycetidae</taxon>
        <taxon>Agaricales</taxon>
        <taxon>Agaricineae</taxon>
        <taxon>Strophariaceae</taxon>
        <taxon>Pholiota</taxon>
    </lineage>
</organism>
<gene>
    <name evidence="4" type="ORF">BDN70DRAFT_933631</name>
</gene>
<evidence type="ECO:0000313" key="4">
    <source>
        <dbReference type="EMBL" id="KAF9478177.1"/>
    </source>
</evidence>
<accession>A0A9P6CT91</accession>
<comment type="caution">
    <text evidence="4">The sequence shown here is derived from an EMBL/GenBank/DDBJ whole genome shotgun (WGS) entry which is preliminary data.</text>
</comment>
<feature type="compositionally biased region" description="Low complexity" evidence="1">
    <location>
        <begin position="23"/>
        <end position="53"/>
    </location>
</feature>
<reference evidence="4" key="1">
    <citation type="submission" date="2020-11" db="EMBL/GenBank/DDBJ databases">
        <authorList>
            <consortium name="DOE Joint Genome Institute"/>
            <person name="Ahrendt S."/>
            <person name="Riley R."/>
            <person name="Andreopoulos W."/>
            <person name="Labutti K."/>
            <person name="Pangilinan J."/>
            <person name="Ruiz-Duenas F.J."/>
            <person name="Barrasa J.M."/>
            <person name="Sanchez-Garcia M."/>
            <person name="Camarero S."/>
            <person name="Miyauchi S."/>
            <person name="Serrano A."/>
            <person name="Linde D."/>
            <person name="Babiker R."/>
            <person name="Drula E."/>
            <person name="Ayuso-Fernandez I."/>
            <person name="Pacheco R."/>
            <person name="Padilla G."/>
            <person name="Ferreira P."/>
            <person name="Barriuso J."/>
            <person name="Kellner H."/>
            <person name="Castanera R."/>
            <person name="Alfaro M."/>
            <person name="Ramirez L."/>
            <person name="Pisabarro A.G."/>
            <person name="Kuo A."/>
            <person name="Tritt A."/>
            <person name="Lipzen A."/>
            <person name="He G."/>
            <person name="Yan M."/>
            <person name="Ng V."/>
            <person name="Cullen D."/>
            <person name="Martin F."/>
            <person name="Rosso M.-N."/>
            <person name="Henrissat B."/>
            <person name="Hibbett D."/>
            <person name="Martinez A.T."/>
            <person name="Grigoriev I.V."/>
        </authorList>
    </citation>
    <scope>NUCLEOTIDE SEQUENCE</scope>
    <source>
        <strain evidence="4">CIRM-BRFM 674</strain>
    </source>
</reference>
<feature type="compositionally biased region" description="Basic and acidic residues" evidence="1">
    <location>
        <begin position="206"/>
        <end position="218"/>
    </location>
</feature>
<sequence length="254" mass="27759">MHPFPLFFVLLYFLLLTAAAPTSTTSTASSSSTTHRPTSASSATNASSASHKTSPTHIPHVVSVSPAQQSAVIPRPGSTPTHSRTFNPDAPAHTRNPFQNPHVKPSRSGQKPISIVFEVLGGVAASALLLGFIRCFHNYRKTPARDRIADILHRHQLQRELEELGRNPHILRRHHSIRDPAPPYFPRPPSYENVLPSMPPVSIASSRDHHLQDDDRAHYIPVATNSPPSSPPMSERILLPTPAVTPGAHPRQPS</sequence>
<dbReference type="Proteomes" id="UP000807469">
    <property type="component" value="Unassembled WGS sequence"/>
</dbReference>
<keyword evidence="2" id="KW-0472">Membrane</keyword>
<feature type="signal peptide" evidence="3">
    <location>
        <begin position="1"/>
        <end position="19"/>
    </location>
</feature>
<keyword evidence="5" id="KW-1185">Reference proteome</keyword>
<feature type="chain" id="PRO_5040514266" description="Transmembrane protein" evidence="3">
    <location>
        <begin position="20"/>
        <end position="254"/>
    </location>
</feature>
<feature type="compositionally biased region" description="Low complexity" evidence="1">
    <location>
        <begin position="61"/>
        <end position="72"/>
    </location>
</feature>
<feature type="region of interest" description="Disordered" evidence="1">
    <location>
        <begin position="23"/>
        <end position="109"/>
    </location>
</feature>